<dbReference type="Pfam" id="PF00392">
    <property type="entry name" value="GntR"/>
    <property type="match status" value="1"/>
</dbReference>
<dbReference type="Gene3D" id="1.10.10.10">
    <property type="entry name" value="Winged helix-like DNA-binding domain superfamily/Winged helix DNA-binding domain"/>
    <property type="match status" value="1"/>
</dbReference>
<dbReference type="InterPro" id="IPR000524">
    <property type="entry name" value="Tscrpt_reg_HTH_GntR"/>
</dbReference>
<dbReference type="EMBL" id="BAAAME010000005">
    <property type="protein sequence ID" value="GAA1746312.1"/>
    <property type="molecule type" value="Genomic_DNA"/>
</dbReference>
<keyword evidence="3" id="KW-0804">Transcription</keyword>
<evidence type="ECO:0000256" key="2">
    <source>
        <dbReference type="ARBA" id="ARBA00023125"/>
    </source>
</evidence>
<gene>
    <name evidence="5" type="ORF">GCM10009710_27910</name>
</gene>
<name>A0ABP4W3A0_9ACTN</name>
<protein>
    <submittedName>
        <fullName evidence="5">FadR/GntR family transcriptional regulator</fullName>
    </submittedName>
</protein>
<dbReference type="SUPFAM" id="SSF46785">
    <property type="entry name" value="Winged helix' DNA-binding domain"/>
    <property type="match status" value="1"/>
</dbReference>
<evidence type="ECO:0000313" key="5">
    <source>
        <dbReference type="EMBL" id="GAA1746312.1"/>
    </source>
</evidence>
<evidence type="ECO:0000256" key="3">
    <source>
        <dbReference type="ARBA" id="ARBA00023163"/>
    </source>
</evidence>
<accession>A0ABP4W3A0</accession>
<evidence type="ECO:0000313" key="6">
    <source>
        <dbReference type="Proteomes" id="UP001501057"/>
    </source>
</evidence>
<evidence type="ECO:0000259" key="4">
    <source>
        <dbReference type="PROSITE" id="PS50949"/>
    </source>
</evidence>
<dbReference type="Proteomes" id="UP001501057">
    <property type="component" value="Unassembled WGS sequence"/>
</dbReference>
<dbReference type="SUPFAM" id="SSF48008">
    <property type="entry name" value="GntR ligand-binding domain-like"/>
    <property type="match status" value="1"/>
</dbReference>
<dbReference type="InterPro" id="IPR008920">
    <property type="entry name" value="TF_FadR/GntR_C"/>
</dbReference>
<keyword evidence="1" id="KW-0805">Transcription regulation</keyword>
<dbReference type="Gene3D" id="1.20.120.530">
    <property type="entry name" value="GntR ligand-binding domain-like"/>
    <property type="match status" value="1"/>
</dbReference>
<dbReference type="InterPro" id="IPR011711">
    <property type="entry name" value="GntR_C"/>
</dbReference>
<dbReference type="CDD" id="cd07377">
    <property type="entry name" value="WHTH_GntR"/>
    <property type="match status" value="1"/>
</dbReference>
<dbReference type="RefSeq" id="WP_344202713.1">
    <property type="nucleotide sequence ID" value="NZ_BAAAME010000005.1"/>
</dbReference>
<keyword evidence="6" id="KW-1185">Reference proteome</keyword>
<feature type="domain" description="HTH gntR-type" evidence="4">
    <location>
        <begin position="30"/>
        <end position="100"/>
    </location>
</feature>
<dbReference type="SMART" id="SM00345">
    <property type="entry name" value="HTH_GNTR"/>
    <property type="match status" value="1"/>
</dbReference>
<reference evidence="6" key="1">
    <citation type="journal article" date="2019" name="Int. J. Syst. Evol. Microbiol.">
        <title>The Global Catalogue of Microorganisms (GCM) 10K type strain sequencing project: providing services to taxonomists for standard genome sequencing and annotation.</title>
        <authorList>
            <consortium name="The Broad Institute Genomics Platform"/>
            <consortium name="The Broad Institute Genome Sequencing Center for Infectious Disease"/>
            <person name="Wu L."/>
            <person name="Ma J."/>
        </authorList>
    </citation>
    <scope>NUCLEOTIDE SEQUENCE [LARGE SCALE GENOMIC DNA]</scope>
    <source>
        <strain evidence="6">JCM 13518</strain>
    </source>
</reference>
<dbReference type="SMART" id="SM00895">
    <property type="entry name" value="FCD"/>
    <property type="match status" value="1"/>
</dbReference>
<keyword evidence="2" id="KW-0238">DNA-binding</keyword>
<dbReference type="PROSITE" id="PS50949">
    <property type="entry name" value="HTH_GNTR"/>
    <property type="match status" value="1"/>
</dbReference>
<dbReference type="InterPro" id="IPR036388">
    <property type="entry name" value="WH-like_DNA-bd_sf"/>
</dbReference>
<sequence length="262" mass="29067">MTKDAISAAVPLRRSADDRSAEALTVSRVRPAYQQVADQLLARILDGSLAAGDRLPSETELSSIFGVSRSTVREALRALASRDLVETARGTTGGTFVRRVEQGQVSDYLETSLGLMSGSDDITVTQMLEAREVLEVPAARLAAERRHEQHLEAMREAVDREKLTRGRGLRFQEHRNFHGIILQSSANPLLEIMTEPLFRVLQTKFLNPDVDPRVWRSVDHDHETILEAITDQDADAAASAMHDHLTRLRETYLDDGTADANS</sequence>
<comment type="caution">
    <text evidence="5">The sequence shown here is derived from an EMBL/GenBank/DDBJ whole genome shotgun (WGS) entry which is preliminary data.</text>
</comment>
<dbReference type="PANTHER" id="PTHR43537:SF5">
    <property type="entry name" value="UXU OPERON TRANSCRIPTIONAL REGULATOR"/>
    <property type="match status" value="1"/>
</dbReference>
<proteinExistence type="predicted"/>
<dbReference type="InterPro" id="IPR036390">
    <property type="entry name" value="WH_DNA-bd_sf"/>
</dbReference>
<dbReference type="PRINTS" id="PR00035">
    <property type="entry name" value="HTHGNTR"/>
</dbReference>
<evidence type="ECO:0000256" key="1">
    <source>
        <dbReference type="ARBA" id="ARBA00023015"/>
    </source>
</evidence>
<organism evidence="5 6">
    <name type="scientific">Aeromicrobium alkaliterrae</name>
    <dbReference type="NCBI Taxonomy" id="302168"/>
    <lineage>
        <taxon>Bacteria</taxon>
        <taxon>Bacillati</taxon>
        <taxon>Actinomycetota</taxon>
        <taxon>Actinomycetes</taxon>
        <taxon>Propionibacteriales</taxon>
        <taxon>Nocardioidaceae</taxon>
        <taxon>Aeromicrobium</taxon>
    </lineage>
</organism>
<dbReference type="Pfam" id="PF07729">
    <property type="entry name" value="FCD"/>
    <property type="match status" value="1"/>
</dbReference>
<dbReference type="PANTHER" id="PTHR43537">
    <property type="entry name" value="TRANSCRIPTIONAL REGULATOR, GNTR FAMILY"/>
    <property type="match status" value="1"/>
</dbReference>